<evidence type="ECO:0000256" key="8">
    <source>
        <dbReference type="SAM" id="Phobius"/>
    </source>
</evidence>
<keyword evidence="4" id="KW-0256">Endoplasmic reticulum</keyword>
<keyword evidence="5 8" id="KW-1133">Transmembrane helix</keyword>
<gene>
    <name evidence="9" type="ORF">BESB_031240</name>
</gene>
<dbReference type="Pfam" id="PF04511">
    <property type="entry name" value="DER1"/>
    <property type="match status" value="1"/>
</dbReference>
<evidence type="ECO:0008006" key="11">
    <source>
        <dbReference type="Google" id="ProtNLM"/>
    </source>
</evidence>
<dbReference type="InterPro" id="IPR007599">
    <property type="entry name" value="DER1"/>
</dbReference>
<dbReference type="EMBL" id="NWUJ01000016">
    <property type="protein sequence ID" value="PFH31250.1"/>
    <property type="molecule type" value="Genomic_DNA"/>
</dbReference>
<reference evidence="9 10" key="1">
    <citation type="submission" date="2017-09" db="EMBL/GenBank/DDBJ databases">
        <title>Genome sequencing of Besnoitia besnoiti strain Bb-Ger1.</title>
        <authorList>
            <person name="Schares G."/>
            <person name="Venepally P."/>
            <person name="Lorenzi H.A."/>
        </authorList>
    </citation>
    <scope>NUCLEOTIDE SEQUENCE [LARGE SCALE GENOMIC DNA]</scope>
    <source>
        <strain evidence="9 10">Bb-Ger1</strain>
    </source>
</reference>
<comment type="similarity">
    <text evidence="2">Belongs to the derlin family.</text>
</comment>
<feature type="transmembrane region" description="Helical" evidence="8">
    <location>
        <begin position="27"/>
        <end position="47"/>
    </location>
</feature>
<dbReference type="RefSeq" id="XP_029215259.1">
    <property type="nucleotide sequence ID" value="XM_029361792.1"/>
</dbReference>
<evidence type="ECO:0000256" key="7">
    <source>
        <dbReference type="SAM" id="MobiDB-lite"/>
    </source>
</evidence>
<dbReference type="GeneID" id="40308176"/>
<organism evidence="9 10">
    <name type="scientific">Besnoitia besnoiti</name>
    <name type="common">Apicomplexan protozoan</name>
    <dbReference type="NCBI Taxonomy" id="94643"/>
    <lineage>
        <taxon>Eukaryota</taxon>
        <taxon>Sar</taxon>
        <taxon>Alveolata</taxon>
        <taxon>Apicomplexa</taxon>
        <taxon>Conoidasida</taxon>
        <taxon>Coccidia</taxon>
        <taxon>Eucoccidiorida</taxon>
        <taxon>Eimeriorina</taxon>
        <taxon>Sarcocystidae</taxon>
        <taxon>Besnoitia</taxon>
    </lineage>
</organism>
<evidence type="ECO:0000256" key="2">
    <source>
        <dbReference type="ARBA" id="ARBA00008917"/>
    </source>
</evidence>
<dbReference type="KEGG" id="bbes:BESB_031240"/>
<name>A0A2A9M771_BESBE</name>
<evidence type="ECO:0000313" key="9">
    <source>
        <dbReference type="EMBL" id="PFH31250.1"/>
    </source>
</evidence>
<dbReference type="VEuPathDB" id="ToxoDB:BESB_031240"/>
<evidence type="ECO:0000256" key="5">
    <source>
        <dbReference type="ARBA" id="ARBA00022989"/>
    </source>
</evidence>
<evidence type="ECO:0000313" key="10">
    <source>
        <dbReference type="Proteomes" id="UP000224006"/>
    </source>
</evidence>
<keyword evidence="3 8" id="KW-0812">Transmembrane</keyword>
<accession>A0A2A9M771</accession>
<feature type="compositionally biased region" description="Low complexity" evidence="7">
    <location>
        <begin position="542"/>
        <end position="556"/>
    </location>
</feature>
<feature type="region of interest" description="Disordered" evidence="7">
    <location>
        <begin position="539"/>
        <end position="599"/>
    </location>
</feature>
<protein>
    <recommendedName>
        <fullName evidence="11">Derlin</fullName>
    </recommendedName>
</protein>
<dbReference type="AlphaFoldDB" id="A0A2A9M771"/>
<sequence length="599" mass="64674">MTRATRPSLPLPCRACLCSDAHSGRVVFAFVRLVVLLTAAALLPGYADALSLTLEALASLEPRPRARASWRKNSLPLPSVPVSVERKTAGSAFGPREARQRFAASSRCDLAPHHYFSADVPRLQENAPGCLASILPRRPSVDRPLGHSSLLSPPLPSFSRSASTSIQGFPERSASLREGERPPASFFARTGACAPVRSAVFPQKASEDVKHTTADRKRRVTFLAFGNGVRLERPELPVAFLSGLLGALAWRRGRRDRGRSGEDASLAGSEPSAGDFFADDDVGGDEESVNAAAAAAEAFSSPFASFFVRQWKQTPKLTRGYLSLAAGLSLLSSCSSSRHFTPSALLFDAESLRRGRELHRLLTSLFFLGPLSLSSLLSFSFVHAYLGGLELHFQRTHSPETFRQMLGFALGCTYSLAALKQIPSDHLLQTLCTFLLYVWSRTHPGGEADVYGLCTIPNEYLPFFFLLQNWILEGKVVAADLWGVGAAGGWLLLHRLLQARKKTLAPGVRGALAARLDGGQLSKEATVQTTLGLRSPVEPVDAAQGGARPPQAPAGASLGRQRTAEGDSSLRDKGVAVDEAPAKPQFQQGRALHGRRRRW</sequence>
<keyword evidence="10" id="KW-1185">Reference proteome</keyword>
<evidence type="ECO:0000256" key="3">
    <source>
        <dbReference type="ARBA" id="ARBA00022692"/>
    </source>
</evidence>
<feature type="region of interest" description="Disordered" evidence="7">
    <location>
        <begin position="145"/>
        <end position="180"/>
    </location>
</feature>
<dbReference type="STRING" id="94643.A0A2A9M771"/>
<proteinExistence type="inferred from homology"/>
<dbReference type="GO" id="GO:0005789">
    <property type="term" value="C:endoplasmic reticulum membrane"/>
    <property type="evidence" value="ECO:0007669"/>
    <property type="project" value="UniProtKB-SubCell"/>
</dbReference>
<dbReference type="GO" id="GO:0006950">
    <property type="term" value="P:response to stress"/>
    <property type="evidence" value="ECO:0007669"/>
    <property type="project" value="UniProtKB-ARBA"/>
</dbReference>
<evidence type="ECO:0000256" key="6">
    <source>
        <dbReference type="ARBA" id="ARBA00023136"/>
    </source>
</evidence>
<comment type="caution">
    <text evidence="9">The sequence shown here is derived from an EMBL/GenBank/DDBJ whole genome shotgun (WGS) entry which is preliminary data.</text>
</comment>
<feature type="compositionally biased region" description="Low complexity" evidence="7">
    <location>
        <begin position="146"/>
        <end position="163"/>
    </location>
</feature>
<evidence type="ECO:0000256" key="4">
    <source>
        <dbReference type="ARBA" id="ARBA00022824"/>
    </source>
</evidence>
<evidence type="ECO:0000256" key="1">
    <source>
        <dbReference type="ARBA" id="ARBA00004477"/>
    </source>
</evidence>
<dbReference type="Proteomes" id="UP000224006">
    <property type="component" value="Chromosome XIII"/>
</dbReference>
<comment type="subcellular location">
    <subcellularLocation>
        <location evidence="1">Endoplasmic reticulum membrane</location>
        <topology evidence="1">Multi-pass membrane protein</topology>
    </subcellularLocation>
</comment>
<dbReference type="OrthoDB" id="1716531at2759"/>
<dbReference type="PANTHER" id="PTHR11009">
    <property type="entry name" value="DER1-LIKE PROTEIN, DERLIN"/>
    <property type="match status" value="1"/>
</dbReference>
<keyword evidence="6 8" id="KW-0472">Membrane</keyword>
<feature type="compositionally biased region" description="Basic and acidic residues" evidence="7">
    <location>
        <begin position="562"/>
        <end position="576"/>
    </location>
</feature>